<gene>
    <name evidence="1" type="ORF">FC69_GL000459</name>
</gene>
<evidence type="ECO:0000313" key="2">
    <source>
        <dbReference type="Proteomes" id="UP000051264"/>
    </source>
</evidence>
<dbReference type="AlphaFoldDB" id="A0A0R1S5M1"/>
<dbReference type="RefSeq" id="WP_025083406.1">
    <property type="nucleotide sequence ID" value="NZ_AZEX01000012.1"/>
</dbReference>
<dbReference type="PATRIC" id="fig|1423747.3.peg.467"/>
<protein>
    <recommendedName>
        <fullName evidence="3">Tetratricopeptide repeat protein</fullName>
    </recommendedName>
</protein>
<reference evidence="1 2" key="1">
    <citation type="journal article" date="2015" name="Genome Announc.">
        <title>Expanding the biotechnology potential of lactobacilli through comparative genomics of 213 strains and associated genera.</title>
        <authorList>
            <person name="Sun Z."/>
            <person name="Harris H.M."/>
            <person name="McCann A."/>
            <person name="Guo C."/>
            <person name="Argimon S."/>
            <person name="Zhang W."/>
            <person name="Yang X."/>
            <person name="Jeffery I.B."/>
            <person name="Cooney J.C."/>
            <person name="Kagawa T.F."/>
            <person name="Liu W."/>
            <person name="Song Y."/>
            <person name="Salvetti E."/>
            <person name="Wrobel A."/>
            <person name="Rasinkangas P."/>
            <person name="Parkhill J."/>
            <person name="Rea M.C."/>
            <person name="O'Sullivan O."/>
            <person name="Ritari J."/>
            <person name="Douillard F.P."/>
            <person name="Paul Ross R."/>
            <person name="Yang R."/>
            <person name="Briner A.E."/>
            <person name="Felis G.E."/>
            <person name="de Vos W.M."/>
            <person name="Barrangou R."/>
            <person name="Klaenhammer T.R."/>
            <person name="Caufield P.W."/>
            <person name="Cui Y."/>
            <person name="Zhang H."/>
            <person name="O'Toole P.W."/>
        </authorList>
    </citation>
    <scope>NUCLEOTIDE SEQUENCE [LARGE SCALE GENOMIC DNA]</scope>
    <source>
        <strain evidence="1 2">DSM 14340</strain>
    </source>
</reference>
<dbReference type="SUPFAM" id="SSF48452">
    <property type="entry name" value="TPR-like"/>
    <property type="match status" value="1"/>
</dbReference>
<proteinExistence type="predicted"/>
<name>A0A0R1S5M1_9LACO</name>
<dbReference type="InterPro" id="IPR011990">
    <property type="entry name" value="TPR-like_helical_dom_sf"/>
</dbReference>
<dbReference type="Proteomes" id="UP000051264">
    <property type="component" value="Unassembled WGS sequence"/>
</dbReference>
<dbReference type="EMBL" id="AZEX01000012">
    <property type="protein sequence ID" value="KRL61701.1"/>
    <property type="molecule type" value="Genomic_DNA"/>
</dbReference>
<dbReference type="eggNOG" id="COG0457">
    <property type="taxonomic scope" value="Bacteria"/>
</dbReference>
<accession>A0A0R1S5M1</accession>
<evidence type="ECO:0000313" key="1">
    <source>
        <dbReference type="EMBL" id="KRL61701.1"/>
    </source>
</evidence>
<organism evidence="1 2">
    <name type="scientific">Latilactobacillus fuchuensis DSM 14340 = JCM 11249</name>
    <dbReference type="NCBI Taxonomy" id="1423747"/>
    <lineage>
        <taxon>Bacteria</taxon>
        <taxon>Bacillati</taxon>
        <taxon>Bacillota</taxon>
        <taxon>Bacilli</taxon>
        <taxon>Lactobacillales</taxon>
        <taxon>Lactobacillaceae</taxon>
        <taxon>Latilactobacillus</taxon>
    </lineage>
</organism>
<evidence type="ECO:0008006" key="3">
    <source>
        <dbReference type="Google" id="ProtNLM"/>
    </source>
</evidence>
<comment type="caution">
    <text evidence="1">The sequence shown here is derived from an EMBL/GenBank/DDBJ whole genome shotgun (WGS) entry which is preliminary data.</text>
</comment>
<dbReference type="STRING" id="1423747.FC69_GL000459"/>
<sequence>MGDLVTIRPTCEFYFDRGMQAFERFQYTKALNCLQQAKTLAKTKDDYIFVICQLAICLESVGQYQNAVAALEEIPVANYQSHPEIQYFLATAYAFLDQMQASFQLATAYLQSGDLDFATEATDLLQELKKTSPSNW</sequence>
<dbReference type="Gene3D" id="1.25.40.10">
    <property type="entry name" value="Tetratricopeptide repeat domain"/>
    <property type="match status" value="1"/>
</dbReference>